<proteinExistence type="predicted"/>
<dbReference type="Proteomes" id="UP000008783">
    <property type="component" value="Unassembled WGS sequence"/>
</dbReference>
<feature type="region of interest" description="Disordered" evidence="2">
    <location>
        <begin position="686"/>
        <end position="744"/>
    </location>
</feature>
<feature type="region of interest" description="Disordered" evidence="2">
    <location>
        <begin position="285"/>
        <end position="353"/>
    </location>
</feature>
<feature type="region of interest" description="Disordered" evidence="2">
    <location>
        <begin position="84"/>
        <end position="118"/>
    </location>
</feature>
<feature type="compositionally biased region" description="Basic residues" evidence="2">
    <location>
        <begin position="85"/>
        <end position="94"/>
    </location>
</feature>
<dbReference type="AlphaFoldDB" id="E3JYI7"/>
<evidence type="ECO:0000313" key="3">
    <source>
        <dbReference type="EMBL" id="EFP77112.2"/>
    </source>
</evidence>
<keyword evidence="4" id="KW-1185">Reference proteome</keyword>
<feature type="compositionally biased region" description="Basic and acidic residues" evidence="2">
    <location>
        <begin position="95"/>
        <end position="110"/>
    </location>
</feature>
<dbReference type="GeneID" id="10537323"/>
<gene>
    <name evidence="3" type="ORF">PGTG_03068</name>
</gene>
<evidence type="ECO:0000256" key="1">
    <source>
        <dbReference type="SAM" id="Coils"/>
    </source>
</evidence>
<dbReference type="VEuPathDB" id="FungiDB:PGTG_03068"/>
<feature type="region of interest" description="Disordered" evidence="2">
    <location>
        <begin position="1"/>
        <end position="60"/>
    </location>
</feature>
<feature type="coiled-coil region" evidence="1">
    <location>
        <begin position="181"/>
        <end position="208"/>
    </location>
</feature>
<dbReference type="RefSeq" id="XP_003321531.2">
    <property type="nucleotide sequence ID" value="XM_003321483.2"/>
</dbReference>
<feature type="region of interest" description="Disordered" evidence="2">
    <location>
        <begin position="548"/>
        <end position="581"/>
    </location>
</feature>
<feature type="compositionally biased region" description="Low complexity" evidence="2">
    <location>
        <begin position="10"/>
        <end position="39"/>
    </location>
</feature>
<name>E3JYI7_PUCGT</name>
<dbReference type="HOGENOM" id="CLU_372602_0_0_1"/>
<evidence type="ECO:0000256" key="2">
    <source>
        <dbReference type="SAM" id="MobiDB-lite"/>
    </source>
</evidence>
<reference key="1">
    <citation type="submission" date="2007-01" db="EMBL/GenBank/DDBJ databases">
        <title>The Genome Sequence of Puccinia graminis f. sp. tritici Strain CRL 75-36-700-3.</title>
        <authorList>
            <consortium name="The Broad Institute Genome Sequencing Platform"/>
            <person name="Birren B."/>
            <person name="Lander E."/>
            <person name="Galagan J."/>
            <person name="Nusbaum C."/>
            <person name="Devon K."/>
            <person name="Cuomo C."/>
            <person name="Jaffe D."/>
            <person name="Butler J."/>
            <person name="Alvarez P."/>
            <person name="Gnerre S."/>
            <person name="Grabherr M."/>
            <person name="Mauceli E."/>
            <person name="Brockman W."/>
            <person name="Young S."/>
            <person name="LaButti K."/>
            <person name="Sykes S."/>
            <person name="DeCaprio D."/>
            <person name="Crawford M."/>
            <person name="Koehrsen M."/>
            <person name="Engels R."/>
            <person name="Montgomery P."/>
            <person name="Pearson M."/>
            <person name="Howarth C."/>
            <person name="Larson L."/>
            <person name="White J."/>
            <person name="Zeng Q."/>
            <person name="Kodira C."/>
            <person name="Yandava C."/>
            <person name="Alvarado L."/>
            <person name="O'Leary S."/>
            <person name="Szabo L."/>
            <person name="Dean R."/>
            <person name="Schein J."/>
        </authorList>
    </citation>
    <scope>NUCLEOTIDE SEQUENCE</scope>
    <source>
        <strain>CRL 75-36-700-3</strain>
    </source>
</reference>
<reference evidence="4" key="2">
    <citation type="journal article" date="2011" name="Proc. Natl. Acad. Sci. U.S.A.">
        <title>Obligate biotrophy features unraveled by the genomic analysis of rust fungi.</title>
        <authorList>
            <person name="Duplessis S."/>
            <person name="Cuomo C.A."/>
            <person name="Lin Y.-C."/>
            <person name="Aerts A."/>
            <person name="Tisserant E."/>
            <person name="Veneault-Fourrey C."/>
            <person name="Joly D.L."/>
            <person name="Hacquard S."/>
            <person name="Amselem J."/>
            <person name="Cantarel B.L."/>
            <person name="Chiu R."/>
            <person name="Coutinho P.M."/>
            <person name="Feau N."/>
            <person name="Field M."/>
            <person name="Frey P."/>
            <person name="Gelhaye E."/>
            <person name="Goldberg J."/>
            <person name="Grabherr M.G."/>
            <person name="Kodira C.D."/>
            <person name="Kohler A."/>
            <person name="Kuees U."/>
            <person name="Lindquist E.A."/>
            <person name="Lucas S.M."/>
            <person name="Mago R."/>
            <person name="Mauceli E."/>
            <person name="Morin E."/>
            <person name="Murat C."/>
            <person name="Pangilinan J.L."/>
            <person name="Park R."/>
            <person name="Pearson M."/>
            <person name="Quesneville H."/>
            <person name="Rouhier N."/>
            <person name="Sakthikumar S."/>
            <person name="Salamov A.A."/>
            <person name="Schmutz J."/>
            <person name="Selles B."/>
            <person name="Shapiro H."/>
            <person name="Tanguay P."/>
            <person name="Tuskan G.A."/>
            <person name="Henrissat B."/>
            <person name="Van de Peer Y."/>
            <person name="Rouze P."/>
            <person name="Ellis J.G."/>
            <person name="Dodds P.N."/>
            <person name="Schein J.E."/>
            <person name="Zhong S."/>
            <person name="Hamelin R.C."/>
            <person name="Grigoriev I.V."/>
            <person name="Szabo L.J."/>
            <person name="Martin F."/>
        </authorList>
    </citation>
    <scope>NUCLEOTIDE SEQUENCE [LARGE SCALE GENOMIC DNA]</scope>
    <source>
        <strain evidence="4">CRL 75-36-700-3 / race SCCL</strain>
    </source>
</reference>
<protein>
    <submittedName>
        <fullName evidence="3">Uncharacterized protein</fullName>
    </submittedName>
</protein>
<organism evidence="3 4">
    <name type="scientific">Puccinia graminis f. sp. tritici (strain CRL 75-36-700-3 / race SCCL)</name>
    <name type="common">Black stem rust fungus</name>
    <dbReference type="NCBI Taxonomy" id="418459"/>
    <lineage>
        <taxon>Eukaryota</taxon>
        <taxon>Fungi</taxon>
        <taxon>Dikarya</taxon>
        <taxon>Basidiomycota</taxon>
        <taxon>Pucciniomycotina</taxon>
        <taxon>Pucciniomycetes</taxon>
        <taxon>Pucciniales</taxon>
        <taxon>Pucciniaceae</taxon>
        <taxon>Puccinia</taxon>
    </lineage>
</organism>
<dbReference type="EMBL" id="DS178267">
    <property type="protein sequence ID" value="EFP77112.2"/>
    <property type="molecule type" value="Genomic_DNA"/>
</dbReference>
<feature type="compositionally biased region" description="Low complexity" evidence="2">
    <location>
        <begin position="690"/>
        <end position="732"/>
    </location>
</feature>
<dbReference type="KEGG" id="pgr:PGTG_03068"/>
<dbReference type="OrthoDB" id="2502708at2759"/>
<keyword evidence="1" id="KW-0175">Coiled coil</keyword>
<sequence>MTNIDPSLPTNNNNNNSSNNPSSTVNSNTNNNNNNNNTNHNRKRSRQSSSEDLLSTDHDLSSLDPTLSAINDSMAADTANLLNHHSQHTPKRKRDSSDQLRQSDLDHHQDNNSNNRPSLDTLQLAHLITSIQAHQQPPSSSVPIEPSSSSHLAGYNILPDYLLPSEPTIEPEWKEKFEIVLNPLKLEISRLRSRIEILEDERLVMAREITSLKGSHNIPSDLPPRSFPGSTHQIPLPAARDNPRMTTILGNSTLHNHALDIPVGPLPEIGSSSQAHSTAGLNHQLAASASSGTKPVIPQSVINSSSKFETGTSFRRQSTRKKSEAPSSFNTSPASNATQASNNRSKHRKPELSRTVRATVFRLMGVSSSQSPVPSEAGLPSETCSKFGNEKSRAYHGYTTSPCFPEYTPDELYDPVTKARIWRWDWSKTIRQSQNNTNFAKEIRNVIAREAADPIRPMHTEVPCSDWLYLDDAIDSAYTNMRRERENLIDPTKMVKKEVHRARNKKRGLKEDKYKRRRKALDEYRADPQSFGQRLREANLRMTEKPILGDGLVGEEEQSGRGQRSGETEDGAGRAAAAAEEEERWDDALDIKYMSSEDEGHVNDFENPIGIGTEKTDNTLAASDKVFAICRPTWRSDQLHNLFSVLDIIKQPERAYRRVLGPYRDTRPPLGTPSWMINPACEASNPLGPSASSSSTTTTSAAAAVAAPSNSRSLPLPSTSTSASASASDTALVNHDASLTAQKT</sequence>
<feature type="compositionally biased region" description="Polar residues" evidence="2">
    <location>
        <begin position="300"/>
        <end position="316"/>
    </location>
</feature>
<evidence type="ECO:0000313" key="4">
    <source>
        <dbReference type="Proteomes" id="UP000008783"/>
    </source>
</evidence>
<accession>E3JYI7</accession>
<dbReference type="PANTHER" id="PTHR46563:SF4">
    <property type="entry name" value="ASPARTYL_ASPARAGINYL BETA-HYDROXYLASE ISOFORM X1"/>
    <property type="match status" value="1"/>
</dbReference>
<dbReference type="PANTHER" id="PTHR46563">
    <property type="entry name" value="RING-TYPE DOMAIN-CONTAINING PROTEIN"/>
    <property type="match status" value="1"/>
</dbReference>
<feature type="compositionally biased region" description="Polar residues" evidence="2">
    <location>
        <begin position="325"/>
        <end position="343"/>
    </location>
</feature>
<dbReference type="InParanoid" id="E3JYI7"/>